<organism evidence="2 3">
    <name type="scientific">Niastella populi</name>
    <dbReference type="NCBI Taxonomy" id="550983"/>
    <lineage>
        <taxon>Bacteria</taxon>
        <taxon>Pseudomonadati</taxon>
        <taxon>Bacteroidota</taxon>
        <taxon>Chitinophagia</taxon>
        <taxon>Chitinophagales</taxon>
        <taxon>Chitinophagaceae</taxon>
        <taxon>Niastella</taxon>
    </lineage>
</organism>
<evidence type="ECO:0000313" key="2">
    <source>
        <dbReference type="EMBL" id="OQP52506.1"/>
    </source>
</evidence>
<name>A0A1V9F2I7_9BACT</name>
<accession>A0A1V9F2I7</accession>
<protein>
    <submittedName>
        <fullName evidence="2">Uncharacterized protein</fullName>
    </submittedName>
</protein>
<feature type="transmembrane region" description="Helical" evidence="1">
    <location>
        <begin position="20"/>
        <end position="38"/>
    </location>
</feature>
<proteinExistence type="predicted"/>
<feature type="transmembrane region" description="Helical" evidence="1">
    <location>
        <begin position="114"/>
        <end position="132"/>
    </location>
</feature>
<evidence type="ECO:0000313" key="3">
    <source>
        <dbReference type="Proteomes" id="UP000192276"/>
    </source>
</evidence>
<keyword evidence="3" id="KW-1185">Reference proteome</keyword>
<keyword evidence="1" id="KW-1133">Transmembrane helix</keyword>
<evidence type="ECO:0000256" key="1">
    <source>
        <dbReference type="SAM" id="Phobius"/>
    </source>
</evidence>
<gene>
    <name evidence="2" type="ORF">A4R26_28830</name>
</gene>
<keyword evidence="1" id="KW-0472">Membrane</keyword>
<dbReference type="OrthoDB" id="1445931at2"/>
<feature type="transmembrane region" description="Helical" evidence="1">
    <location>
        <begin position="80"/>
        <end position="102"/>
    </location>
</feature>
<dbReference type="EMBL" id="LWBP01000214">
    <property type="protein sequence ID" value="OQP52506.1"/>
    <property type="molecule type" value="Genomic_DNA"/>
</dbReference>
<comment type="caution">
    <text evidence="2">The sequence shown here is derived from an EMBL/GenBank/DDBJ whole genome shotgun (WGS) entry which is preliminary data.</text>
</comment>
<reference evidence="3" key="1">
    <citation type="submission" date="2016-04" db="EMBL/GenBank/DDBJ databases">
        <authorList>
            <person name="Chen L."/>
            <person name="Zhuang W."/>
            <person name="Wang G."/>
        </authorList>
    </citation>
    <scope>NUCLEOTIDE SEQUENCE [LARGE SCALE GENOMIC DNA]</scope>
    <source>
        <strain evidence="3">208</strain>
    </source>
</reference>
<sequence>MESKKCKKEPFLLPEYFKKVGLVVMISAFVPAIIIKAMSVEMIQSQKELFHVFTLNAFILGLLFVAWSKDKIEDEMTVFIRLKAMALTFTSAVLCVIIVPFIDLLFKNPIANITGRQVVMSMLFFYLMMYYFQKRGR</sequence>
<dbReference type="RefSeq" id="WP_081169785.1">
    <property type="nucleotide sequence ID" value="NZ_LWBP01000214.1"/>
</dbReference>
<dbReference type="AlphaFoldDB" id="A0A1V9F2I7"/>
<keyword evidence="1" id="KW-0812">Transmembrane</keyword>
<dbReference type="Proteomes" id="UP000192276">
    <property type="component" value="Unassembled WGS sequence"/>
</dbReference>
<feature type="transmembrane region" description="Helical" evidence="1">
    <location>
        <begin position="50"/>
        <end position="68"/>
    </location>
</feature>